<name>A0A163D147_9FLAO</name>
<comment type="similarity">
    <text evidence="2">Belongs to the nitroreductase family.</text>
</comment>
<reference evidence="8 9" key="1">
    <citation type="submission" date="2016-01" db="EMBL/GenBank/DDBJ databases">
        <title>The draft genome sequence of Aquimarina sp. RZW4-3-2.</title>
        <authorList>
            <person name="Wang Y."/>
        </authorList>
    </citation>
    <scope>NUCLEOTIDE SEQUENCE [LARGE SCALE GENOMIC DNA]</scope>
    <source>
        <strain evidence="8 9">RZW4-3-2</strain>
    </source>
</reference>
<gene>
    <name evidence="8" type="ORF">AWE51_16265</name>
</gene>
<dbReference type="InterPro" id="IPR029479">
    <property type="entry name" value="Nitroreductase"/>
</dbReference>
<sequence>MKLIENLKWRYATKKYDSSKKVNDEDLQKIKEAIQLSASSYGLQLFKVLIINDKTVREKLKPVSWGQSQITDASHLMVFCNYNKVTDDDVETYINLKAEVQDLPISSLGGAADFMKAKMKEKSAEEKISWTARQTYIALSNALNACAELKLDSTPIEGFDPEAYSEILKLKEKGLSASVVMAIGHRSEDDATQHAKKVRKPLKALFETL</sequence>
<dbReference type="Proteomes" id="UP000076715">
    <property type="component" value="Unassembled WGS sequence"/>
</dbReference>
<evidence type="ECO:0000256" key="2">
    <source>
        <dbReference type="ARBA" id="ARBA00007118"/>
    </source>
</evidence>
<organism evidence="8 9">
    <name type="scientific">Aquimarina aggregata</name>
    <dbReference type="NCBI Taxonomy" id="1642818"/>
    <lineage>
        <taxon>Bacteria</taxon>
        <taxon>Pseudomonadati</taxon>
        <taxon>Bacteroidota</taxon>
        <taxon>Flavobacteriia</taxon>
        <taxon>Flavobacteriales</taxon>
        <taxon>Flavobacteriaceae</taxon>
        <taxon>Aquimarina</taxon>
    </lineage>
</organism>
<evidence type="ECO:0000256" key="5">
    <source>
        <dbReference type="ARBA" id="ARBA00022857"/>
    </source>
</evidence>
<dbReference type="InterPro" id="IPR033878">
    <property type="entry name" value="NfsB-like"/>
</dbReference>
<keyword evidence="6" id="KW-0560">Oxidoreductase</keyword>
<dbReference type="Gene3D" id="3.40.109.10">
    <property type="entry name" value="NADH Oxidase"/>
    <property type="match status" value="1"/>
</dbReference>
<dbReference type="RefSeq" id="WP_066308198.1">
    <property type="nucleotide sequence ID" value="NZ_LQRT01000001.1"/>
</dbReference>
<dbReference type="Pfam" id="PF00881">
    <property type="entry name" value="Nitroreductase"/>
    <property type="match status" value="1"/>
</dbReference>
<dbReference type="AlphaFoldDB" id="A0A163D147"/>
<keyword evidence="4" id="KW-0288">FMN</keyword>
<dbReference type="GO" id="GO:0016491">
    <property type="term" value="F:oxidoreductase activity"/>
    <property type="evidence" value="ECO:0007669"/>
    <property type="project" value="UniProtKB-KW"/>
</dbReference>
<dbReference type="PANTHER" id="PTHR43673">
    <property type="entry name" value="NAD(P)H NITROREDUCTASE YDGI-RELATED"/>
    <property type="match status" value="1"/>
</dbReference>
<dbReference type="STRING" id="1642818.AWE51_16265"/>
<dbReference type="OrthoDB" id="9809288at2"/>
<evidence type="ECO:0000256" key="1">
    <source>
        <dbReference type="ARBA" id="ARBA00001917"/>
    </source>
</evidence>
<dbReference type="EMBL" id="LQRT01000001">
    <property type="protein sequence ID" value="KZS42917.1"/>
    <property type="molecule type" value="Genomic_DNA"/>
</dbReference>
<keyword evidence="9" id="KW-1185">Reference proteome</keyword>
<evidence type="ECO:0000313" key="9">
    <source>
        <dbReference type="Proteomes" id="UP000076715"/>
    </source>
</evidence>
<protein>
    <submittedName>
        <fullName evidence="8">NAD(P)H-dependent oxidoreductase</fullName>
    </submittedName>
</protein>
<dbReference type="InterPro" id="IPR000415">
    <property type="entry name" value="Nitroreductase-like"/>
</dbReference>
<proteinExistence type="inferred from homology"/>
<keyword evidence="5" id="KW-0521">NADP</keyword>
<evidence type="ECO:0000256" key="4">
    <source>
        <dbReference type="ARBA" id="ARBA00022643"/>
    </source>
</evidence>
<evidence type="ECO:0000256" key="6">
    <source>
        <dbReference type="ARBA" id="ARBA00023002"/>
    </source>
</evidence>
<accession>A0A163D147</accession>
<dbReference type="PANTHER" id="PTHR43673:SF2">
    <property type="entry name" value="NITROREDUCTASE"/>
    <property type="match status" value="1"/>
</dbReference>
<comment type="cofactor">
    <cofactor evidence="1">
        <name>FMN</name>
        <dbReference type="ChEBI" id="CHEBI:58210"/>
    </cofactor>
</comment>
<dbReference type="SUPFAM" id="SSF55469">
    <property type="entry name" value="FMN-dependent nitroreductase-like"/>
    <property type="match status" value="1"/>
</dbReference>
<evidence type="ECO:0000259" key="7">
    <source>
        <dbReference type="Pfam" id="PF00881"/>
    </source>
</evidence>
<evidence type="ECO:0000256" key="3">
    <source>
        <dbReference type="ARBA" id="ARBA00022630"/>
    </source>
</evidence>
<dbReference type="CDD" id="cd02149">
    <property type="entry name" value="NfsB-like"/>
    <property type="match status" value="1"/>
</dbReference>
<comment type="caution">
    <text evidence="8">The sequence shown here is derived from an EMBL/GenBank/DDBJ whole genome shotgun (WGS) entry which is preliminary data.</text>
</comment>
<keyword evidence="3" id="KW-0285">Flavoprotein</keyword>
<feature type="domain" description="Nitroreductase" evidence="7">
    <location>
        <begin position="7"/>
        <end position="185"/>
    </location>
</feature>
<evidence type="ECO:0000313" key="8">
    <source>
        <dbReference type="EMBL" id="KZS42917.1"/>
    </source>
</evidence>